<feature type="transmembrane region" description="Helical" evidence="2">
    <location>
        <begin position="373"/>
        <end position="392"/>
    </location>
</feature>
<feature type="transmembrane region" description="Helical" evidence="2">
    <location>
        <begin position="187"/>
        <end position="208"/>
    </location>
</feature>
<dbReference type="GO" id="GO:0006596">
    <property type="term" value="P:polyamine biosynthetic process"/>
    <property type="evidence" value="ECO:0007669"/>
    <property type="project" value="UniProtKB-KW"/>
</dbReference>
<protein>
    <recommendedName>
        <fullName evidence="5">PABS domain-containing protein</fullName>
    </recommendedName>
</protein>
<feature type="transmembrane region" description="Helical" evidence="2">
    <location>
        <begin position="229"/>
        <end position="249"/>
    </location>
</feature>
<feature type="transmembrane region" description="Helical" evidence="2">
    <location>
        <begin position="156"/>
        <end position="175"/>
    </location>
</feature>
<evidence type="ECO:0000256" key="1">
    <source>
        <dbReference type="ARBA" id="ARBA00023115"/>
    </source>
</evidence>
<proteinExistence type="predicted"/>
<feature type="transmembrane region" description="Helical" evidence="2">
    <location>
        <begin position="404"/>
        <end position="424"/>
    </location>
</feature>
<dbReference type="AlphaFoldDB" id="A0A1F5SCJ3"/>
<dbReference type="PANTHER" id="PTHR43317">
    <property type="entry name" value="THERMOSPERMINE SYNTHASE ACAULIS5"/>
    <property type="match status" value="1"/>
</dbReference>
<feature type="transmembrane region" description="Helical" evidence="2">
    <location>
        <begin position="287"/>
        <end position="305"/>
    </location>
</feature>
<sequence length="701" mass="78589">MNQPGWGGKAVYFALSFWAAFLLFLIQPIISKLLLPLFGGAAAVWLVNLVFFTSFLLLGYLYAHFLILRFKPTWQIIVHFTVILAAGVGAIYEFTVFQNSLPALKSQVLDNFNFPVLTLLAVLLKTIGLPYFALATTGPIIQAWYGRAGLGAPYKLYSISNAGSLLAIAIYPFVLEPWFKVTFQARSWLAGFLIFVLLLAAAGIKFLAKLPKPSAVNFLINSQKISFKMKLTWLGLAILPAMMLLTVTARLTKGIAAVPFLWLLPLGIYLISFIVCFSGRKKLETKVYAFVFIVLVFWLFFLTFLPAYFLLLILIEVLVLAGAAMLCHSRLYELRPEISQLTLYYLYISSGGALGAGLVGLVAPVIFFGYYEYGLVLAAVLILALYLMRKEIRELYNLFKRKTFWLSLLVILAVFLNLFNFFIIRGQTGERFILRARNFFGVLTVKKIQTSQGEIIRLINGEILHGSQFVAPEKSSVPTSYYSEDSGAGLLVRAKQKIDQRPERVGIVGLGAGTLAAYCRADDDYTFYEINPNVVAIANRDFSFLKQCLNRGGQVSVKIGDARLVLERELKESDVKLYDILVLDAFSDDAIPVHLLTKEALGLYLERLAPDGVLAVHVSNRYLNLKPVLKRLAQEYKLNDLVVEDFKSDENTGKTFSSWVLLTPDQNILADEKFRGVEHLDKEKAIGLWTDQFNNLLPLIK</sequence>
<dbReference type="PANTHER" id="PTHR43317:SF1">
    <property type="entry name" value="THERMOSPERMINE SYNTHASE ACAULIS5"/>
    <property type="match status" value="1"/>
</dbReference>
<feature type="transmembrane region" description="Helical" evidence="2">
    <location>
        <begin position="42"/>
        <end position="62"/>
    </location>
</feature>
<dbReference type="SUPFAM" id="SSF53335">
    <property type="entry name" value="S-adenosyl-L-methionine-dependent methyltransferases"/>
    <property type="match status" value="1"/>
</dbReference>
<evidence type="ECO:0000313" key="3">
    <source>
        <dbReference type="EMBL" id="OGF24183.1"/>
    </source>
</evidence>
<dbReference type="Proteomes" id="UP000178783">
    <property type="component" value="Unassembled WGS sequence"/>
</dbReference>
<organism evidence="3 4">
    <name type="scientific">Candidatus Falkowbacteria bacterium RIFCSPLOWO2_02_FULL_45_21</name>
    <dbReference type="NCBI Taxonomy" id="1797989"/>
    <lineage>
        <taxon>Bacteria</taxon>
        <taxon>Candidatus Falkowiibacteriota</taxon>
    </lineage>
</organism>
<dbReference type="EMBL" id="MFFW01000034">
    <property type="protein sequence ID" value="OGF24183.1"/>
    <property type="molecule type" value="Genomic_DNA"/>
</dbReference>
<evidence type="ECO:0008006" key="5">
    <source>
        <dbReference type="Google" id="ProtNLM"/>
    </source>
</evidence>
<feature type="transmembrane region" description="Helical" evidence="2">
    <location>
        <begin position="311"/>
        <end position="332"/>
    </location>
</feature>
<keyword evidence="1" id="KW-0620">Polyamine biosynthesis</keyword>
<feature type="transmembrane region" description="Helical" evidence="2">
    <location>
        <begin position="12"/>
        <end position="30"/>
    </location>
</feature>
<gene>
    <name evidence="3" type="ORF">A3H66_00790</name>
</gene>
<feature type="transmembrane region" description="Helical" evidence="2">
    <location>
        <begin position="255"/>
        <end position="275"/>
    </location>
</feature>
<reference evidence="3 4" key="1">
    <citation type="journal article" date="2016" name="Nat. Commun.">
        <title>Thousands of microbial genomes shed light on interconnected biogeochemical processes in an aquifer system.</title>
        <authorList>
            <person name="Anantharaman K."/>
            <person name="Brown C.T."/>
            <person name="Hug L.A."/>
            <person name="Sharon I."/>
            <person name="Castelle C.J."/>
            <person name="Probst A.J."/>
            <person name="Thomas B.C."/>
            <person name="Singh A."/>
            <person name="Wilkins M.J."/>
            <person name="Karaoz U."/>
            <person name="Brodie E.L."/>
            <person name="Williams K.H."/>
            <person name="Hubbard S.S."/>
            <person name="Banfield J.F."/>
        </authorList>
    </citation>
    <scope>NUCLEOTIDE SEQUENCE [LARGE SCALE GENOMIC DNA]</scope>
</reference>
<dbReference type="STRING" id="1797989.A3H66_00790"/>
<evidence type="ECO:0000256" key="2">
    <source>
        <dbReference type="SAM" id="Phobius"/>
    </source>
</evidence>
<feature type="transmembrane region" description="Helical" evidence="2">
    <location>
        <begin position="112"/>
        <end position="135"/>
    </location>
</feature>
<evidence type="ECO:0000313" key="4">
    <source>
        <dbReference type="Proteomes" id="UP000178783"/>
    </source>
</evidence>
<comment type="caution">
    <text evidence="3">The sequence shown here is derived from an EMBL/GenBank/DDBJ whole genome shotgun (WGS) entry which is preliminary data.</text>
</comment>
<accession>A0A1F5SCJ3</accession>
<feature type="transmembrane region" description="Helical" evidence="2">
    <location>
        <begin position="344"/>
        <end position="367"/>
    </location>
</feature>
<dbReference type="InterPro" id="IPR029063">
    <property type="entry name" value="SAM-dependent_MTases_sf"/>
</dbReference>
<keyword evidence="2" id="KW-0472">Membrane</keyword>
<keyword evidence="2" id="KW-1133">Transmembrane helix</keyword>
<dbReference type="NCBIfam" id="NF037959">
    <property type="entry name" value="MFS_SpdSyn"/>
    <property type="match status" value="1"/>
</dbReference>
<keyword evidence="2" id="KW-0812">Transmembrane</keyword>
<feature type="transmembrane region" description="Helical" evidence="2">
    <location>
        <begin position="74"/>
        <end position="92"/>
    </location>
</feature>
<dbReference type="Gene3D" id="3.40.50.150">
    <property type="entry name" value="Vaccinia Virus protein VP39"/>
    <property type="match status" value="1"/>
</dbReference>
<name>A0A1F5SCJ3_9BACT</name>